<reference evidence="3" key="1">
    <citation type="submission" date="2015-01" db="EMBL/GenBank/DDBJ databases">
        <authorList>
            <person name="Manzoor Shahid"/>
            <person name="Zubair Saima"/>
        </authorList>
    </citation>
    <scope>NUCLEOTIDE SEQUENCE [LARGE SCALE GENOMIC DNA]</scope>
    <source>
        <strain evidence="3">Sp3</strain>
    </source>
</reference>
<evidence type="ECO:0000256" key="1">
    <source>
        <dbReference type="SAM" id="MobiDB-lite"/>
    </source>
</evidence>
<sequence>MNKKILVALIVILVLAIGTACYCKNKTTASPETPKQVETNNSDSSGDSNDSELVIKTDNRASEKEADEMLKEVDRQLDSLIKALDELDEVDTKELPDEEGN</sequence>
<evidence type="ECO:0000313" key="2">
    <source>
        <dbReference type="EMBL" id="CEO88123.1"/>
    </source>
</evidence>
<dbReference type="OrthoDB" id="10016170at2"/>
<keyword evidence="3" id="KW-1185">Reference proteome</keyword>
<gene>
    <name evidence="2" type="ORF">SSCH_150002</name>
</gene>
<feature type="compositionally biased region" description="Basic and acidic residues" evidence="1">
    <location>
        <begin position="53"/>
        <end position="67"/>
    </location>
</feature>
<proteinExistence type="predicted"/>
<feature type="region of interest" description="Disordered" evidence="1">
    <location>
        <begin position="26"/>
        <end position="67"/>
    </location>
</feature>
<dbReference type="PROSITE" id="PS51257">
    <property type="entry name" value="PROKAR_LIPOPROTEIN"/>
    <property type="match status" value="1"/>
</dbReference>
<protein>
    <submittedName>
        <fullName evidence="2">Putative lipoprotein</fullName>
    </submittedName>
</protein>
<name>A0A0B7MIT1_9FIRM</name>
<dbReference type="AlphaFoldDB" id="A0A0B7MIT1"/>
<accession>A0A0B7MIT1</accession>
<dbReference type="EMBL" id="CDRZ01000057">
    <property type="protein sequence ID" value="CEO88123.1"/>
    <property type="molecule type" value="Genomic_DNA"/>
</dbReference>
<feature type="compositionally biased region" description="Polar residues" evidence="1">
    <location>
        <begin position="26"/>
        <end position="39"/>
    </location>
</feature>
<evidence type="ECO:0000313" key="3">
    <source>
        <dbReference type="Proteomes" id="UP000046155"/>
    </source>
</evidence>
<dbReference type="Proteomes" id="UP000046155">
    <property type="component" value="Unassembled WGS sequence"/>
</dbReference>
<organism evidence="2 3">
    <name type="scientific">Syntrophaceticus schinkii</name>
    <dbReference type="NCBI Taxonomy" id="499207"/>
    <lineage>
        <taxon>Bacteria</taxon>
        <taxon>Bacillati</taxon>
        <taxon>Bacillota</taxon>
        <taxon>Clostridia</taxon>
        <taxon>Thermoanaerobacterales</taxon>
        <taxon>Thermoanaerobacterales Family III. Incertae Sedis</taxon>
        <taxon>Syntrophaceticus</taxon>
    </lineage>
</organism>
<keyword evidence="2" id="KW-0449">Lipoprotein</keyword>
<dbReference type="RefSeq" id="WP_044664350.1">
    <property type="nucleotide sequence ID" value="NZ_CDRZ01000057.1"/>
</dbReference>